<feature type="region of interest" description="Disordered" evidence="1">
    <location>
        <begin position="710"/>
        <end position="744"/>
    </location>
</feature>
<sequence length="832" mass="93951">MSDSGSNTPTSDYTPSDEDSDKENNENFNDQENVNYDSDDEREPPRKHYAQLDPAKINRLLRPLKAKCTHLANFSEAVVPSTGSNGLRMVTTYSHRHRLHRPHGNRTQPLEPDSSIPPLATLAEPEMIRPVRLQRIGDMGTMELSRRIYAIRDSFKNILDNVYQKDVYREAGYYARVSGTTICEGRTRKVLPRFRRRGYEPKERIHSLRDLCSVVAGRHMRLEKPGSDDENGLEERDVEETVGIDEETEVIDELYDSIFPPYRQRTVVSHALTHILETEKVNRNQTLLNSLLLLVLEYDHTLIPESHAIVQRMFSVALSRGSNKKLRPPVCHDLHASWLNDLHRLCTVQHPQPQVGILMPTTPTRKPKSLILTPTLVGLMLDTLHRGSVEDALEVWMSKAMTRFLDNMRQNDLPEYFLLLTGMADAIARGALAKDTLEALEDEAALADVQAMFCDILRSLLHWICPSSTSTETSEPTSPKKPRRRFWFGAADALSSPSQPELIPVPEADFKRPVAPEDVQEIVDFLIHIAPCGLHASNTGKTAELVTCLLAVCVAGAPASGASVPSSDKAKLQAMLKDAPPTSTVFEYLTDGILHCTLLILPSPRNHIVNSSWETFSGFAECLRDSNLLRLEASWWVCALKSFEHVHEGRIGWASTLFTSRKECDKWERCRGWLMEEVERSERAAYNRADWEWEEMIGCWVKKTSAKKRGRVDNSEEGVSDKNQERVKRRRVVTPEPEEDDFSSVLSPNEMAHFCLPRSMSSSPDPISSFMTPGVLSELAENPLGSSGLRWDRNDDYENEDWVRQATDPDSVADTFSSDDALDLFAYESSSP</sequence>
<reference evidence="2 3" key="1">
    <citation type="journal article" date="2016" name="Mol. Biol. Evol.">
        <title>Comparative Genomics of Early-Diverging Mushroom-Forming Fungi Provides Insights into the Origins of Lignocellulose Decay Capabilities.</title>
        <authorList>
            <person name="Nagy L.G."/>
            <person name="Riley R."/>
            <person name="Tritt A."/>
            <person name="Adam C."/>
            <person name="Daum C."/>
            <person name="Floudas D."/>
            <person name="Sun H."/>
            <person name="Yadav J.S."/>
            <person name="Pangilinan J."/>
            <person name="Larsson K.H."/>
            <person name="Matsuura K."/>
            <person name="Barry K."/>
            <person name="Labutti K."/>
            <person name="Kuo R."/>
            <person name="Ohm R.A."/>
            <person name="Bhattacharya S.S."/>
            <person name="Shirouzu T."/>
            <person name="Yoshinaga Y."/>
            <person name="Martin F.M."/>
            <person name="Grigoriev I.V."/>
            <person name="Hibbett D.S."/>
        </authorList>
    </citation>
    <scope>NUCLEOTIDE SEQUENCE [LARGE SCALE GENOMIC DNA]</scope>
    <source>
        <strain evidence="2 3">HHB14362 ss-1</strain>
    </source>
</reference>
<feature type="compositionally biased region" description="Low complexity" evidence="1">
    <location>
        <begin position="26"/>
        <end position="35"/>
    </location>
</feature>
<organism evidence="2 3">
    <name type="scientific">Neolentinus lepideus HHB14362 ss-1</name>
    <dbReference type="NCBI Taxonomy" id="1314782"/>
    <lineage>
        <taxon>Eukaryota</taxon>
        <taxon>Fungi</taxon>
        <taxon>Dikarya</taxon>
        <taxon>Basidiomycota</taxon>
        <taxon>Agaricomycotina</taxon>
        <taxon>Agaricomycetes</taxon>
        <taxon>Gloeophyllales</taxon>
        <taxon>Gloeophyllaceae</taxon>
        <taxon>Neolentinus</taxon>
    </lineage>
</organism>
<dbReference type="EMBL" id="KV425635">
    <property type="protein sequence ID" value="KZT19707.1"/>
    <property type="molecule type" value="Genomic_DNA"/>
</dbReference>
<protein>
    <submittedName>
        <fullName evidence="2">Uncharacterized protein</fullName>
    </submittedName>
</protein>
<feature type="compositionally biased region" description="Basic and acidic residues" evidence="1">
    <location>
        <begin position="711"/>
        <end position="726"/>
    </location>
</feature>
<evidence type="ECO:0000313" key="2">
    <source>
        <dbReference type="EMBL" id="KZT19707.1"/>
    </source>
</evidence>
<name>A0A165NIX8_9AGAM</name>
<gene>
    <name evidence="2" type="ORF">NEOLEDRAFT_1183174</name>
</gene>
<dbReference type="InParanoid" id="A0A165NIX8"/>
<keyword evidence="3" id="KW-1185">Reference proteome</keyword>
<proteinExistence type="predicted"/>
<feature type="compositionally biased region" description="Polar residues" evidence="1">
    <location>
        <begin position="1"/>
        <end position="14"/>
    </location>
</feature>
<evidence type="ECO:0000313" key="3">
    <source>
        <dbReference type="Proteomes" id="UP000076761"/>
    </source>
</evidence>
<dbReference type="OrthoDB" id="3158032at2759"/>
<dbReference type="Proteomes" id="UP000076761">
    <property type="component" value="Unassembled WGS sequence"/>
</dbReference>
<evidence type="ECO:0000256" key="1">
    <source>
        <dbReference type="SAM" id="MobiDB-lite"/>
    </source>
</evidence>
<dbReference type="AlphaFoldDB" id="A0A165NIX8"/>
<feature type="region of interest" description="Disordered" evidence="1">
    <location>
        <begin position="1"/>
        <end position="54"/>
    </location>
</feature>
<accession>A0A165NIX8</accession>